<reference evidence="3 4" key="1">
    <citation type="submission" date="2020-03" db="EMBL/GenBank/DDBJ databases">
        <title>Draft genome of Streptomyces sp. ventii, isolated from the Axial Seamount in the Pacific Ocean, and resequencing of the two type strains Streptomyces lonarensis strain NCL 716 and Streptomyces bohaiensis strain 11A07.</title>
        <authorList>
            <person name="Loughran R.M."/>
            <person name="Pfannmuller K.M."/>
            <person name="Wasson B.J."/>
            <person name="Deadmond M.C."/>
            <person name="Paddock B.E."/>
            <person name="Koyack M.J."/>
            <person name="Gallegos D.A."/>
            <person name="Mitchell E.A."/>
            <person name="Ushijima B."/>
            <person name="Saw J.H."/>
            <person name="Mcphail K.L."/>
            <person name="Videau P."/>
        </authorList>
    </citation>
    <scope>NUCLEOTIDE SEQUENCE [LARGE SCALE GENOMIC DNA]</scope>
    <source>
        <strain evidence="3 4">NCL716</strain>
    </source>
</reference>
<keyword evidence="2" id="KW-0732">Signal</keyword>
<protein>
    <recommendedName>
        <fullName evidence="5">Lipoprotein</fullName>
    </recommendedName>
</protein>
<evidence type="ECO:0000256" key="2">
    <source>
        <dbReference type="SAM" id="SignalP"/>
    </source>
</evidence>
<feature type="chain" id="PRO_5038969689" description="Lipoprotein" evidence="2">
    <location>
        <begin position="27"/>
        <end position="267"/>
    </location>
</feature>
<comment type="caution">
    <text evidence="3">The sequence shown here is derived from an EMBL/GenBank/DDBJ whole genome shotgun (WGS) entry which is preliminary data.</text>
</comment>
<dbReference type="Proteomes" id="UP000578686">
    <property type="component" value="Unassembled WGS sequence"/>
</dbReference>
<feature type="compositionally biased region" description="Low complexity" evidence="1">
    <location>
        <begin position="42"/>
        <end position="51"/>
    </location>
</feature>
<accession>A0A7X6D4B6</accession>
<dbReference type="Gene3D" id="2.50.20.20">
    <property type="match status" value="1"/>
</dbReference>
<keyword evidence="4" id="KW-1185">Reference proteome</keyword>
<evidence type="ECO:0000313" key="3">
    <source>
        <dbReference type="EMBL" id="NJQ07937.1"/>
    </source>
</evidence>
<dbReference type="AlphaFoldDB" id="A0A7X6D4B6"/>
<feature type="signal peptide" evidence="2">
    <location>
        <begin position="1"/>
        <end position="26"/>
    </location>
</feature>
<dbReference type="RefSeq" id="WP_167973357.1">
    <property type="nucleotide sequence ID" value="NZ_JAAVJD010000218.1"/>
</dbReference>
<feature type="region of interest" description="Disordered" evidence="1">
    <location>
        <begin position="39"/>
        <end position="62"/>
    </location>
</feature>
<sequence>MNHRARTGRRAAGVAAAGLLALTACGGGLHAEQWTAARAEEPTGAGSAPAAEAEESAEAPELRPREYLAAATEELRAATALRVTGDLTVDGAPMGMDLWMDDTGACLASMDMADDGVMEFIQLGDDYWLKGDEAYWAAADEPEVEEFLDGRYLAGSLRDLPAAHTPGEMCTLDEFREGWGAVGFVGEVAEVGRGEIDGTPVVEFELTRLLGEVSELHIMAERPHYVLRVSGPADGVHQTMDSEFNVPVEVTAPSDEESVSMAELLDS</sequence>
<proteinExistence type="predicted"/>
<evidence type="ECO:0008006" key="5">
    <source>
        <dbReference type="Google" id="ProtNLM"/>
    </source>
</evidence>
<evidence type="ECO:0000313" key="4">
    <source>
        <dbReference type="Proteomes" id="UP000578686"/>
    </source>
</evidence>
<organism evidence="3 4">
    <name type="scientific">Streptomyces lonarensis</name>
    <dbReference type="NCBI Taxonomy" id="700599"/>
    <lineage>
        <taxon>Bacteria</taxon>
        <taxon>Bacillati</taxon>
        <taxon>Actinomycetota</taxon>
        <taxon>Actinomycetes</taxon>
        <taxon>Kitasatosporales</taxon>
        <taxon>Streptomycetaceae</taxon>
        <taxon>Streptomyces</taxon>
    </lineage>
</organism>
<evidence type="ECO:0000256" key="1">
    <source>
        <dbReference type="SAM" id="MobiDB-lite"/>
    </source>
</evidence>
<gene>
    <name evidence="3" type="ORF">HCN56_20705</name>
</gene>
<name>A0A7X6D4B6_9ACTN</name>
<dbReference type="EMBL" id="JAAVJD010000218">
    <property type="protein sequence ID" value="NJQ07937.1"/>
    <property type="molecule type" value="Genomic_DNA"/>
</dbReference>
<dbReference type="PROSITE" id="PS51257">
    <property type="entry name" value="PROKAR_LIPOPROTEIN"/>
    <property type="match status" value="1"/>
</dbReference>